<dbReference type="PROSITE" id="PS51257">
    <property type="entry name" value="PROKAR_LIPOPROTEIN"/>
    <property type="match status" value="1"/>
</dbReference>
<name>A0A2T0W8W8_9LACT</name>
<sequence>MLKHRFKQISKVTGLSFTLILLSGCASYTGFRAPRYDGQAIEQDEEAIQLYQAHSQIDEEDEALYVRYPLSASLWEPSLEFSDNEPVELNEGSYIVGEDLPEGRVILQSESSDFSPDRWIIHTANVMITDGEEAVVFEQHFQDDVGVMQAVVDLREGQTITVTGNDPILFVSYTDDSTAASEPLLEETETITLLAGHYEVGNQIEAGEYTIEGVISPRSSELYIFSGESDQNIIELHSRLNPYHLVSEEDNQELLTLRQITPDMFEMNELNRERFEETKPTLILTEGDTLYLPMVNQLILDKN</sequence>
<comment type="caution">
    <text evidence="1">The sequence shown here is derived from an EMBL/GenBank/DDBJ whole genome shotgun (WGS) entry which is preliminary data.</text>
</comment>
<evidence type="ECO:0000313" key="1">
    <source>
        <dbReference type="EMBL" id="PRY83139.1"/>
    </source>
</evidence>
<gene>
    <name evidence="1" type="ORF">CLV38_10644</name>
</gene>
<dbReference type="Proteomes" id="UP000238205">
    <property type="component" value="Unassembled WGS sequence"/>
</dbReference>
<reference evidence="1 2" key="1">
    <citation type="submission" date="2018-03" db="EMBL/GenBank/DDBJ databases">
        <title>Genomic Encyclopedia of Archaeal and Bacterial Type Strains, Phase II (KMG-II): from individual species to whole genera.</title>
        <authorList>
            <person name="Goeker M."/>
        </authorList>
    </citation>
    <scope>NUCLEOTIDE SEQUENCE [LARGE SCALE GENOMIC DNA]</scope>
    <source>
        <strain evidence="1 2">DSM 13175</strain>
    </source>
</reference>
<dbReference type="EMBL" id="PVTO01000006">
    <property type="protein sequence ID" value="PRY83139.1"/>
    <property type="molecule type" value="Genomic_DNA"/>
</dbReference>
<protein>
    <submittedName>
        <fullName evidence="1">Uncharacterized protein</fullName>
    </submittedName>
</protein>
<dbReference type="OrthoDB" id="2164227at2"/>
<proteinExistence type="predicted"/>
<dbReference type="AlphaFoldDB" id="A0A2T0W8W8"/>
<organism evidence="1 2">
    <name type="scientific">Alkalibacterium olivapovliticus</name>
    <dbReference type="NCBI Taxonomy" id="99907"/>
    <lineage>
        <taxon>Bacteria</taxon>
        <taxon>Bacillati</taxon>
        <taxon>Bacillota</taxon>
        <taxon>Bacilli</taxon>
        <taxon>Lactobacillales</taxon>
        <taxon>Carnobacteriaceae</taxon>
        <taxon>Alkalibacterium</taxon>
    </lineage>
</organism>
<dbReference type="RefSeq" id="WP_106192021.1">
    <property type="nucleotide sequence ID" value="NZ_PVTO01000006.1"/>
</dbReference>
<keyword evidence="2" id="KW-1185">Reference proteome</keyword>
<evidence type="ECO:0000313" key="2">
    <source>
        <dbReference type="Proteomes" id="UP000238205"/>
    </source>
</evidence>
<accession>A0A2T0W8W8</accession>